<name>A0A372JKB4_9ACTN</name>
<accession>A0A372JKB4</accession>
<dbReference type="GO" id="GO:0016740">
    <property type="term" value="F:transferase activity"/>
    <property type="evidence" value="ECO:0007669"/>
    <property type="project" value="UniProtKB-KW"/>
</dbReference>
<sequence>MLEPGRPDHDAMDAPSSGATDEPADLVSAPSAPSEPSEPSARLLAWVTHVTGGPVAVVRAFAGGTHAATSLLRTPSGPLVLRAFPPGDDAAATEEDVLTSLDGLAGWVPGLVAADRDGSRAGRPATLITLVPGRADIRPDDPQRAAVQLGRALARVHATDLAPLTRLRNGLADSYPPSLRRGPAAPLVTEFAGTLAAEPRVLTHRDFWSGNVLWADDGTLTGVVDWAGGCLAPRGFDVSWCRLDLHLLHGPSAADAFLDAYERASGVRVTNVAAWDLFAVRNSHLWVETWTDNYVPLGRPDLTPAALRALHTEWTTRCLDAFYRS</sequence>
<evidence type="ECO:0000259" key="2">
    <source>
        <dbReference type="Pfam" id="PF01636"/>
    </source>
</evidence>
<feature type="domain" description="Aminoglycoside phosphotransferase" evidence="2">
    <location>
        <begin position="58"/>
        <end position="262"/>
    </location>
</feature>
<dbReference type="EMBL" id="QURH01000295">
    <property type="protein sequence ID" value="RFU40284.1"/>
    <property type="molecule type" value="Genomic_DNA"/>
</dbReference>
<dbReference type="InterPro" id="IPR051678">
    <property type="entry name" value="AGP_Transferase"/>
</dbReference>
<evidence type="ECO:0000313" key="3">
    <source>
        <dbReference type="EMBL" id="RFU40284.1"/>
    </source>
</evidence>
<organism evidence="3 4">
    <name type="scientific">Actinomadura logoneensis</name>
    <dbReference type="NCBI Taxonomy" id="2293572"/>
    <lineage>
        <taxon>Bacteria</taxon>
        <taxon>Bacillati</taxon>
        <taxon>Actinomycetota</taxon>
        <taxon>Actinomycetes</taxon>
        <taxon>Streptosporangiales</taxon>
        <taxon>Thermomonosporaceae</taxon>
        <taxon>Actinomadura</taxon>
    </lineage>
</organism>
<dbReference type="Gene3D" id="3.90.1200.10">
    <property type="match status" value="1"/>
</dbReference>
<evidence type="ECO:0000256" key="1">
    <source>
        <dbReference type="SAM" id="MobiDB-lite"/>
    </source>
</evidence>
<dbReference type="RefSeq" id="WP_147341194.1">
    <property type="nucleotide sequence ID" value="NZ_QURH01000295.1"/>
</dbReference>
<reference evidence="3 4" key="1">
    <citation type="submission" date="2018-08" db="EMBL/GenBank/DDBJ databases">
        <title>Actinomadura jelena sp. nov., a novel Actinomycete isolated from soil in Chad.</title>
        <authorList>
            <person name="Shi L."/>
        </authorList>
    </citation>
    <scope>NUCLEOTIDE SEQUENCE [LARGE SCALE GENOMIC DNA]</scope>
    <source>
        <strain evidence="3 4">NEAU-G17</strain>
    </source>
</reference>
<dbReference type="Proteomes" id="UP000261811">
    <property type="component" value="Unassembled WGS sequence"/>
</dbReference>
<dbReference type="OrthoDB" id="3816435at2"/>
<dbReference type="AlphaFoldDB" id="A0A372JKB4"/>
<dbReference type="Pfam" id="PF01636">
    <property type="entry name" value="APH"/>
    <property type="match status" value="1"/>
</dbReference>
<protein>
    <submittedName>
        <fullName evidence="3">Aminoglycoside phosphotransferase family protein</fullName>
    </submittedName>
</protein>
<dbReference type="InterPro" id="IPR011009">
    <property type="entry name" value="Kinase-like_dom_sf"/>
</dbReference>
<dbReference type="PANTHER" id="PTHR21310">
    <property type="entry name" value="AMINOGLYCOSIDE PHOSPHOTRANSFERASE-RELATED-RELATED"/>
    <property type="match status" value="1"/>
</dbReference>
<dbReference type="SUPFAM" id="SSF56112">
    <property type="entry name" value="Protein kinase-like (PK-like)"/>
    <property type="match status" value="1"/>
</dbReference>
<keyword evidence="3" id="KW-0808">Transferase</keyword>
<feature type="compositionally biased region" description="Low complexity" evidence="1">
    <location>
        <begin position="28"/>
        <end position="39"/>
    </location>
</feature>
<feature type="region of interest" description="Disordered" evidence="1">
    <location>
        <begin position="1"/>
        <end position="39"/>
    </location>
</feature>
<gene>
    <name evidence="3" type="ORF">DZF91_17840</name>
</gene>
<evidence type="ECO:0000313" key="4">
    <source>
        <dbReference type="Proteomes" id="UP000261811"/>
    </source>
</evidence>
<keyword evidence="4" id="KW-1185">Reference proteome</keyword>
<feature type="compositionally biased region" description="Basic and acidic residues" evidence="1">
    <location>
        <begin position="1"/>
        <end position="12"/>
    </location>
</feature>
<comment type="caution">
    <text evidence="3">The sequence shown here is derived from an EMBL/GenBank/DDBJ whole genome shotgun (WGS) entry which is preliminary data.</text>
</comment>
<dbReference type="InterPro" id="IPR002575">
    <property type="entry name" value="Aminoglycoside_PTrfase"/>
</dbReference>
<proteinExistence type="predicted"/>